<comment type="cofactor">
    <cofactor evidence="1">
        <name>Zn(2+)</name>
        <dbReference type="ChEBI" id="CHEBI:29105"/>
    </cofactor>
</comment>
<dbReference type="EMBL" id="FOSN01000007">
    <property type="protein sequence ID" value="SFK40607.1"/>
    <property type="molecule type" value="Genomic_DNA"/>
</dbReference>
<dbReference type="CDD" id="cd07324">
    <property type="entry name" value="M48C_Oma1-like"/>
    <property type="match status" value="1"/>
</dbReference>
<dbReference type="Proteomes" id="UP000198755">
    <property type="component" value="Unassembled WGS sequence"/>
</dbReference>
<keyword evidence="2 9" id="KW-0645">Protease</keyword>
<keyword evidence="4" id="KW-0378">Hydrolase</keyword>
<dbReference type="GO" id="GO:0051603">
    <property type="term" value="P:proteolysis involved in protein catabolic process"/>
    <property type="evidence" value="ECO:0007669"/>
    <property type="project" value="TreeGrafter"/>
</dbReference>
<dbReference type="GO" id="GO:0004222">
    <property type="term" value="F:metalloendopeptidase activity"/>
    <property type="evidence" value="ECO:0007669"/>
    <property type="project" value="InterPro"/>
</dbReference>
<dbReference type="OrthoDB" id="9810445at2"/>
<keyword evidence="5" id="KW-0862">Zinc</keyword>
<evidence type="ECO:0000259" key="8">
    <source>
        <dbReference type="Pfam" id="PF01435"/>
    </source>
</evidence>
<keyword evidence="3" id="KW-0479">Metal-binding</keyword>
<proteinExistence type="predicted"/>
<dbReference type="GO" id="GO:0046872">
    <property type="term" value="F:metal ion binding"/>
    <property type="evidence" value="ECO:0007669"/>
    <property type="project" value="UniProtKB-KW"/>
</dbReference>
<evidence type="ECO:0000313" key="10">
    <source>
        <dbReference type="Proteomes" id="UP000198755"/>
    </source>
</evidence>
<dbReference type="AlphaFoldDB" id="A0A1I3Z982"/>
<dbReference type="STRING" id="1612308.SAMN05444581_107169"/>
<evidence type="ECO:0000256" key="6">
    <source>
        <dbReference type="ARBA" id="ARBA00023049"/>
    </source>
</evidence>
<accession>A0A1I3Z982</accession>
<dbReference type="Gene3D" id="3.30.2010.10">
    <property type="entry name" value="Metalloproteases ('zincins'), catalytic domain"/>
    <property type="match status" value="1"/>
</dbReference>
<dbReference type="GO" id="GO:0016020">
    <property type="term" value="C:membrane"/>
    <property type="evidence" value="ECO:0007669"/>
    <property type="project" value="TreeGrafter"/>
</dbReference>
<evidence type="ECO:0000256" key="2">
    <source>
        <dbReference type="ARBA" id="ARBA00022670"/>
    </source>
</evidence>
<name>A0A1I3Z982_9HYPH</name>
<protein>
    <submittedName>
        <fullName evidence="9">Putative Zn-dependent protease</fullName>
    </submittedName>
</protein>
<keyword evidence="10" id="KW-1185">Reference proteome</keyword>
<evidence type="ECO:0000256" key="3">
    <source>
        <dbReference type="ARBA" id="ARBA00022723"/>
    </source>
</evidence>
<sequence length="505" mass="53947">MTAVVSNLWSRLRSPRERRLSPGSAIAFAAALTLTACASLEPPGNEPMNAAPTPPLPPPRAAGLETKTSAEHRRMVALFNGEYKYPSAEHYLNKILVRLADTGETASDPYRVTILNSPIVNAFALPPDNVYVTRGLLALANDASEVAAVMAHEIAHITARHALRREEEEKRAAVISRAASVIQNKEKSEEVEATARRTIASFSRQQELEADEIGIRAIARAGFDPYGAARFLSALGRSAAMRTSLIGQNASADRPDILATHPSTPERVTQAIAAARQISAPGIGATDRAAYLAAIEGMAFGDDPSEGAIRGRRYVHGRLGFAFTAPEGFVLETSSQAVLGVAGGGAEALRLDTAKAPPTVTLETYLASGWIEGLLASSIETDSVNGAPAAIATAHAGEWSFRVAVIRLEPTEVYRLIFATRTLGAESEKRFRSALDSFHHASAEEIRAVRPLRVGIVTAKAGEDADALAARMAVPDRQLDFFLLINGLESQAALQTGERYKIITE</sequence>
<organism evidence="9 10">
    <name type="scientific">Methylocapsa palsarum</name>
    <dbReference type="NCBI Taxonomy" id="1612308"/>
    <lineage>
        <taxon>Bacteria</taxon>
        <taxon>Pseudomonadati</taxon>
        <taxon>Pseudomonadota</taxon>
        <taxon>Alphaproteobacteria</taxon>
        <taxon>Hyphomicrobiales</taxon>
        <taxon>Beijerinckiaceae</taxon>
        <taxon>Methylocapsa</taxon>
    </lineage>
</organism>
<gene>
    <name evidence="9" type="ORF">SAMN05444581_107169</name>
</gene>
<evidence type="ECO:0000256" key="4">
    <source>
        <dbReference type="ARBA" id="ARBA00022801"/>
    </source>
</evidence>
<evidence type="ECO:0000256" key="1">
    <source>
        <dbReference type="ARBA" id="ARBA00001947"/>
    </source>
</evidence>
<evidence type="ECO:0000256" key="5">
    <source>
        <dbReference type="ARBA" id="ARBA00022833"/>
    </source>
</evidence>
<feature type="domain" description="Peptidase M48" evidence="8">
    <location>
        <begin position="87"/>
        <end position="270"/>
    </location>
</feature>
<dbReference type="InterPro" id="IPR001915">
    <property type="entry name" value="Peptidase_M48"/>
</dbReference>
<dbReference type="RefSeq" id="WP_091681833.1">
    <property type="nucleotide sequence ID" value="NZ_FOSN01000007.1"/>
</dbReference>
<reference evidence="9 10" key="1">
    <citation type="submission" date="2016-10" db="EMBL/GenBank/DDBJ databases">
        <authorList>
            <person name="de Groot N.N."/>
        </authorList>
    </citation>
    <scope>NUCLEOTIDE SEQUENCE [LARGE SCALE GENOMIC DNA]</scope>
    <source>
        <strain evidence="9 10">NE2</strain>
    </source>
</reference>
<keyword evidence="6" id="KW-0482">Metalloprotease</keyword>
<dbReference type="PANTHER" id="PTHR22726">
    <property type="entry name" value="METALLOENDOPEPTIDASE OMA1"/>
    <property type="match status" value="1"/>
</dbReference>
<evidence type="ECO:0000313" key="9">
    <source>
        <dbReference type="EMBL" id="SFK40607.1"/>
    </source>
</evidence>
<dbReference type="InterPro" id="IPR051156">
    <property type="entry name" value="Mito/Outer_Membr_Metalloprot"/>
</dbReference>
<feature type="region of interest" description="Disordered" evidence="7">
    <location>
        <begin position="41"/>
        <end position="67"/>
    </location>
</feature>
<evidence type="ECO:0000256" key="7">
    <source>
        <dbReference type="SAM" id="MobiDB-lite"/>
    </source>
</evidence>
<dbReference type="PANTHER" id="PTHR22726:SF1">
    <property type="entry name" value="METALLOENDOPEPTIDASE OMA1, MITOCHONDRIAL"/>
    <property type="match status" value="1"/>
</dbReference>
<dbReference type="Pfam" id="PF01435">
    <property type="entry name" value="Peptidase_M48"/>
    <property type="match status" value="1"/>
</dbReference>